<reference evidence="1 2" key="1">
    <citation type="journal article" date="2018" name="BMC Genomics">
        <title>Genomic comparison of Trypanosoma conorhini and Trypanosoma rangeli to Trypanosoma cruzi strains of high and low virulence.</title>
        <authorList>
            <person name="Bradwell K.R."/>
            <person name="Koparde V.N."/>
            <person name="Matveyev A.V."/>
            <person name="Serrano M.G."/>
            <person name="Alves J.M."/>
            <person name="Parikh H."/>
            <person name="Huang B."/>
            <person name="Lee V."/>
            <person name="Espinosa-Alvarez O."/>
            <person name="Ortiz P.A."/>
            <person name="Costa-Martins A.G."/>
            <person name="Teixeira M.M."/>
            <person name="Buck G.A."/>
        </authorList>
    </citation>
    <scope>NUCLEOTIDE SEQUENCE [LARGE SCALE GENOMIC DNA]</scope>
    <source>
        <strain evidence="1 2">AM80</strain>
    </source>
</reference>
<keyword evidence="2" id="KW-1185">Reference proteome</keyword>
<accession>A0A422ND03</accession>
<keyword evidence="1" id="KW-0808">Transferase</keyword>
<dbReference type="OrthoDB" id="250334at2759"/>
<dbReference type="Proteomes" id="UP000283634">
    <property type="component" value="Unassembled WGS sequence"/>
</dbReference>
<dbReference type="SUPFAM" id="SSF81301">
    <property type="entry name" value="Nucleotidyltransferase"/>
    <property type="match status" value="1"/>
</dbReference>
<sequence length="167" mass="18719">MEPLYGPTRPLEVPPAQPRDLVESKKLCEEMATVPDTRVSEAIHLIEFAAYRLVERLITNPEERWVRAHPFGSCGLNASVADSDLDMYGELFPTPFPPTFCGLILHILLDSTRHFPSLVVLPPLCWDPPSSLSPFLTPFLTFSGPPLTTSFLSFFFPLLSLRVGLFF</sequence>
<dbReference type="InterPro" id="IPR043519">
    <property type="entry name" value="NT_sf"/>
</dbReference>
<keyword evidence="1" id="KW-0548">Nucleotidyltransferase</keyword>
<proteinExistence type="predicted"/>
<gene>
    <name evidence="1" type="ORF">TraAM80_05930</name>
</gene>
<dbReference type="OMA" id="CWDPPSS"/>
<dbReference type="GO" id="GO:1990817">
    <property type="term" value="F:poly(A) RNA polymerase activity"/>
    <property type="evidence" value="ECO:0007669"/>
    <property type="project" value="UniProtKB-EC"/>
</dbReference>
<organism evidence="1 2">
    <name type="scientific">Trypanosoma rangeli</name>
    <dbReference type="NCBI Taxonomy" id="5698"/>
    <lineage>
        <taxon>Eukaryota</taxon>
        <taxon>Discoba</taxon>
        <taxon>Euglenozoa</taxon>
        <taxon>Kinetoplastea</taxon>
        <taxon>Metakinetoplastina</taxon>
        <taxon>Trypanosomatida</taxon>
        <taxon>Trypanosomatidae</taxon>
        <taxon>Trypanosoma</taxon>
        <taxon>Herpetosoma</taxon>
    </lineage>
</organism>
<dbReference type="EC" id="2.7.7.19" evidence="1"/>
<name>A0A422ND03_TRYRA</name>
<dbReference type="RefSeq" id="XP_029237459.1">
    <property type="nucleotide sequence ID" value="XM_029382790.1"/>
</dbReference>
<dbReference type="EMBL" id="MKGL01000199">
    <property type="protein sequence ID" value="RNF03351.1"/>
    <property type="molecule type" value="Genomic_DNA"/>
</dbReference>
<evidence type="ECO:0000313" key="2">
    <source>
        <dbReference type="Proteomes" id="UP000283634"/>
    </source>
</evidence>
<dbReference type="GeneID" id="40329863"/>
<comment type="caution">
    <text evidence="1">The sequence shown here is derived from an EMBL/GenBank/DDBJ whole genome shotgun (WGS) entry which is preliminary data.</text>
</comment>
<dbReference type="AlphaFoldDB" id="A0A422ND03"/>
<evidence type="ECO:0000313" key="1">
    <source>
        <dbReference type="EMBL" id="RNF03351.1"/>
    </source>
</evidence>
<protein>
    <submittedName>
        <fullName evidence="1">Poly(A) polymerase</fullName>
        <ecNumber evidence="1">2.7.7.19</ecNumber>
    </submittedName>
</protein>